<dbReference type="InterPro" id="IPR010809">
    <property type="entry name" value="FliD_C"/>
</dbReference>
<dbReference type="STRING" id="28084.Lche_1342"/>
<dbReference type="PANTHER" id="PTHR30288:SF0">
    <property type="entry name" value="FLAGELLAR HOOK-ASSOCIATED PROTEIN 2"/>
    <property type="match status" value="1"/>
</dbReference>
<evidence type="ECO:0000259" key="7">
    <source>
        <dbReference type="Pfam" id="PF07195"/>
    </source>
</evidence>
<dbReference type="Proteomes" id="UP000277577">
    <property type="component" value="Chromosome"/>
</dbReference>
<evidence type="ECO:0000256" key="5">
    <source>
        <dbReference type="RuleBase" id="RU362066"/>
    </source>
</evidence>
<dbReference type="RefSeq" id="WP_028381884.1">
    <property type="nucleotide sequence ID" value="NZ_CAAAIT010000008.1"/>
</dbReference>
<comment type="subunit">
    <text evidence="2 5">Homopentamer.</text>
</comment>
<feature type="domain" description="Flagellar hook-associated protein 2 C-terminal" evidence="7">
    <location>
        <begin position="228"/>
        <end position="528"/>
    </location>
</feature>
<feature type="coiled-coil region" evidence="5">
    <location>
        <begin position="470"/>
        <end position="504"/>
    </location>
</feature>
<dbReference type="GO" id="GO:0071973">
    <property type="term" value="P:bacterial-type flagellum-dependent cell motility"/>
    <property type="evidence" value="ECO:0007669"/>
    <property type="project" value="TreeGrafter"/>
</dbReference>
<evidence type="ECO:0000313" key="11">
    <source>
        <dbReference type="Proteomes" id="UP000277577"/>
    </source>
</evidence>
<evidence type="ECO:0000313" key="10">
    <source>
        <dbReference type="Proteomes" id="UP000054921"/>
    </source>
</evidence>
<keyword evidence="11" id="KW-1185">Reference proteome</keyword>
<dbReference type="OrthoDB" id="9810816at2"/>
<dbReference type="EMBL" id="LR134173">
    <property type="protein sequence ID" value="VEB37017.1"/>
    <property type="molecule type" value="Genomic_DNA"/>
</dbReference>
<evidence type="ECO:0000256" key="2">
    <source>
        <dbReference type="ARBA" id="ARBA00011255"/>
    </source>
</evidence>
<evidence type="ECO:0000313" key="8">
    <source>
        <dbReference type="EMBL" id="KTC79322.1"/>
    </source>
</evidence>
<dbReference type="GO" id="GO:0009421">
    <property type="term" value="C:bacterial-type flagellum filament cap"/>
    <property type="evidence" value="ECO:0007669"/>
    <property type="project" value="InterPro"/>
</dbReference>
<dbReference type="Pfam" id="PF02465">
    <property type="entry name" value="FliD_N"/>
    <property type="match status" value="1"/>
</dbReference>
<comment type="function">
    <text evidence="5">Required for morphogenesis and for the elongation of the flagellar filament by facilitating polymerization of the flagellin monomers at the tip of growing filament. Forms a capping structure, which prevents flagellin subunits (transported through the central channel of the flagellum) from leaking out without polymerization at the distal end.</text>
</comment>
<dbReference type="GO" id="GO:0007155">
    <property type="term" value="P:cell adhesion"/>
    <property type="evidence" value="ECO:0007669"/>
    <property type="project" value="InterPro"/>
</dbReference>
<keyword evidence="5" id="KW-0964">Secreted</keyword>
<reference evidence="9 11" key="2">
    <citation type="submission" date="2018-12" db="EMBL/GenBank/DDBJ databases">
        <authorList>
            <consortium name="Pathogen Informatics"/>
        </authorList>
    </citation>
    <scope>NUCLEOTIDE SEQUENCE [LARGE SCALE GENOMIC DNA]</scope>
    <source>
        <strain evidence="9 11">NCTC11976</strain>
    </source>
</reference>
<evidence type="ECO:0000259" key="6">
    <source>
        <dbReference type="Pfam" id="PF02465"/>
    </source>
</evidence>
<evidence type="ECO:0000256" key="3">
    <source>
        <dbReference type="ARBA" id="ARBA00023054"/>
    </source>
</evidence>
<feature type="domain" description="Flagellar hook-associated protein 2 N-terminal" evidence="6">
    <location>
        <begin position="10"/>
        <end position="109"/>
    </location>
</feature>
<comment type="subcellular location">
    <subcellularLocation>
        <location evidence="5">Secreted</location>
    </subcellularLocation>
    <subcellularLocation>
        <location evidence="5">Bacterial flagellum</location>
    </subcellularLocation>
</comment>
<dbReference type="Proteomes" id="UP000054921">
    <property type="component" value="Unassembled WGS sequence"/>
</dbReference>
<keyword evidence="8" id="KW-0282">Flagellum</keyword>
<evidence type="ECO:0000256" key="1">
    <source>
        <dbReference type="ARBA" id="ARBA00009764"/>
    </source>
</evidence>
<comment type="similarity">
    <text evidence="1 5">Belongs to the FliD family.</text>
</comment>
<keyword evidence="3 5" id="KW-0175">Coiled coil</keyword>
<gene>
    <name evidence="8" type="primary">fliD</name>
    <name evidence="8" type="ORF">Lche_1342</name>
    <name evidence="9" type="ORF">NCTC11976_02000</name>
</gene>
<dbReference type="InterPro" id="IPR003481">
    <property type="entry name" value="FliD_N"/>
</dbReference>
<accession>A0A0W0S7L4</accession>
<dbReference type="PATRIC" id="fig|28084.5.peg.1463"/>
<name>A0A0W0S7L4_9GAMM</name>
<protein>
    <recommendedName>
        <fullName evidence="5">Flagellar hook-associated protein 2</fullName>
        <shortName evidence="5">HAP2</shortName>
    </recommendedName>
    <alternativeName>
        <fullName evidence="5">Flagellar cap protein</fullName>
    </alternativeName>
</protein>
<organism evidence="8 10">
    <name type="scientific">Legionella cherrii</name>
    <dbReference type="NCBI Taxonomy" id="28084"/>
    <lineage>
        <taxon>Bacteria</taxon>
        <taxon>Pseudomonadati</taxon>
        <taxon>Pseudomonadota</taxon>
        <taxon>Gammaproteobacteria</taxon>
        <taxon>Legionellales</taxon>
        <taxon>Legionellaceae</taxon>
        <taxon>Legionella</taxon>
    </lineage>
</organism>
<evidence type="ECO:0000256" key="4">
    <source>
        <dbReference type="ARBA" id="ARBA00023143"/>
    </source>
</evidence>
<keyword evidence="4 5" id="KW-0975">Bacterial flagellum</keyword>
<proteinExistence type="inferred from homology"/>
<evidence type="ECO:0000313" key="9">
    <source>
        <dbReference type="EMBL" id="VEB37017.1"/>
    </source>
</evidence>
<dbReference type="Pfam" id="PF07195">
    <property type="entry name" value="FliD_C"/>
    <property type="match status" value="1"/>
</dbReference>
<dbReference type="InterPro" id="IPR040026">
    <property type="entry name" value="FliD"/>
</dbReference>
<reference evidence="8 10" key="1">
    <citation type="submission" date="2015-11" db="EMBL/GenBank/DDBJ databases">
        <title>Genomic analysis of 38 Legionella species identifies large and diverse effector repertoires.</title>
        <authorList>
            <person name="Burstein D."/>
            <person name="Amaro F."/>
            <person name="Zusman T."/>
            <person name="Lifshitz Z."/>
            <person name="Cohen O."/>
            <person name="Gilbert J.A."/>
            <person name="Pupko T."/>
            <person name="Shuman H.A."/>
            <person name="Segal G."/>
        </authorList>
    </citation>
    <scope>NUCLEOTIDE SEQUENCE [LARGE SCALE GENOMIC DNA]</scope>
    <source>
        <strain evidence="8 10">ORW</strain>
    </source>
</reference>
<dbReference type="GO" id="GO:0009424">
    <property type="term" value="C:bacterial-type flagellum hook"/>
    <property type="evidence" value="ECO:0007669"/>
    <property type="project" value="UniProtKB-UniRule"/>
</dbReference>
<dbReference type="PANTHER" id="PTHR30288">
    <property type="entry name" value="FLAGELLAR CAP/ASSEMBLY PROTEIN FLID"/>
    <property type="match status" value="1"/>
</dbReference>
<dbReference type="AlphaFoldDB" id="A0A0W0S7L4"/>
<keyword evidence="8" id="KW-0966">Cell projection</keyword>
<sequence>MGLSTPGIGSGLDIKSMVEGLVKADLMPLQLKHDKKLNSVNTELSAFGQLKSAISTFQSTLNSLSFISEFNQMNCLINEPGYVSASITGTGQAVEGLYQIQVQQLAQAQSLASGYFTNSTTSVGSGSMTINFGTYSNNNTTFTQNTAASPVTINITSGNDSLTAICDAINATNSGVTASIVQDSLGSRLTLTSSETGENYAMQITGSLTALNYDPTTNNVPLTQTMAAQNSLVKINGLLLNESSNQIEGAITGVTLDLQQADPATTITLTLEKDVEHAKGLINDFVKKYNDFMKFLTNLTGFDMENRKKGVLQGDSKLRELKTNLYNLATTPLTAIGPIQSLADLGITTDKHGLLEIDPEMLDKAIDTNYQSIGNLFAKKITATDPNIKINSMDTEVAAGAYDVILGEYTPGVSMSGTIGGILANSTDGITLNGTGDYSTLSIDVLSGQAGNRGQIIISDGLASLIDSYLESLVDEDGEIEERIDRLNSQAKQLDEMQERINDRSITLEKRYYKQWNAVDLLISQMQNTSNTLTQILSNLPKLNTNK</sequence>
<keyword evidence="8" id="KW-0969">Cilium</keyword>
<dbReference type="EMBL" id="LNXW01000013">
    <property type="protein sequence ID" value="KTC79322.1"/>
    <property type="molecule type" value="Genomic_DNA"/>
</dbReference>
<dbReference type="GO" id="GO:0005576">
    <property type="term" value="C:extracellular region"/>
    <property type="evidence" value="ECO:0007669"/>
    <property type="project" value="UniProtKB-SubCell"/>
</dbReference>